<proteinExistence type="predicted"/>
<keyword evidence="1" id="KW-0472">Membrane</keyword>
<accession>A0A8T2YIG9</accession>
<feature type="non-terminal residue" evidence="2">
    <location>
        <position position="51"/>
    </location>
</feature>
<comment type="caution">
    <text evidence="2">The sequence shown here is derived from an EMBL/GenBank/DDBJ whole genome shotgun (WGS) entry which is preliminary data.</text>
</comment>
<evidence type="ECO:0000313" key="2">
    <source>
        <dbReference type="EMBL" id="KAH8504921.1"/>
    </source>
</evidence>
<reference evidence="2" key="1">
    <citation type="journal article" date="2021" name="J. Hered.">
        <title>Genome Assembly of Salicaceae Populus deltoides (Eastern Cottonwood) I-69 Based on Nanopore Sequencing and Hi-C Technologies.</title>
        <authorList>
            <person name="Bai S."/>
            <person name="Wu H."/>
            <person name="Zhang J."/>
            <person name="Pan Z."/>
            <person name="Zhao W."/>
            <person name="Li Z."/>
            <person name="Tong C."/>
        </authorList>
    </citation>
    <scope>NUCLEOTIDE SEQUENCE</scope>
    <source>
        <tissue evidence="2">Leaf</tissue>
    </source>
</reference>
<keyword evidence="1" id="KW-1133">Transmembrane helix</keyword>
<gene>
    <name evidence="2" type="ORF">H0E87_012238</name>
</gene>
<name>A0A8T2YIG9_POPDE</name>
<dbReference type="EMBL" id="JACEGQ020000006">
    <property type="protein sequence ID" value="KAH8504921.1"/>
    <property type="molecule type" value="Genomic_DNA"/>
</dbReference>
<dbReference type="AlphaFoldDB" id="A0A8T2YIG9"/>
<sequence>MEATSTSCEFEKSRVSCERERVNVFLSELLVVVAFIWVGIFIPKDADFADK</sequence>
<feature type="transmembrane region" description="Helical" evidence="1">
    <location>
        <begin position="22"/>
        <end position="42"/>
    </location>
</feature>
<evidence type="ECO:0000313" key="3">
    <source>
        <dbReference type="Proteomes" id="UP000807159"/>
    </source>
</evidence>
<keyword evidence="1" id="KW-0812">Transmembrane</keyword>
<dbReference type="Proteomes" id="UP000807159">
    <property type="component" value="Chromosome 6"/>
</dbReference>
<keyword evidence="3" id="KW-1185">Reference proteome</keyword>
<organism evidence="2 3">
    <name type="scientific">Populus deltoides</name>
    <name type="common">Eastern poplar</name>
    <name type="synonym">Eastern cottonwood</name>
    <dbReference type="NCBI Taxonomy" id="3696"/>
    <lineage>
        <taxon>Eukaryota</taxon>
        <taxon>Viridiplantae</taxon>
        <taxon>Streptophyta</taxon>
        <taxon>Embryophyta</taxon>
        <taxon>Tracheophyta</taxon>
        <taxon>Spermatophyta</taxon>
        <taxon>Magnoliopsida</taxon>
        <taxon>eudicotyledons</taxon>
        <taxon>Gunneridae</taxon>
        <taxon>Pentapetalae</taxon>
        <taxon>rosids</taxon>
        <taxon>fabids</taxon>
        <taxon>Malpighiales</taxon>
        <taxon>Salicaceae</taxon>
        <taxon>Saliceae</taxon>
        <taxon>Populus</taxon>
    </lineage>
</organism>
<protein>
    <submittedName>
        <fullName evidence="2">Uncharacterized protein</fullName>
    </submittedName>
</protein>
<evidence type="ECO:0000256" key="1">
    <source>
        <dbReference type="SAM" id="Phobius"/>
    </source>
</evidence>